<protein>
    <submittedName>
        <fullName evidence="2">Uncharacterized protein</fullName>
    </submittedName>
</protein>
<dbReference type="STRING" id="551996.SAMN05192573_13413"/>
<organism evidence="2 3">
    <name type="scientific">Mucilaginibacter gossypii</name>
    <dbReference type="NCBI Taxonomy" id="551996"/>
    <lineage>
        <taxon>Bacteria</taxon>
        <taxon>Pseudomonadati</taxon>
        <taxon>Bacteroidota</taxon>
        <taxon>Sphingobacteriia</taxon>
        <taxon>Sphingobacteriales</taxon>
        <taxon>Sphingobacteriaceae</taxon>
        <taxon>Mucilaginibacter</taxon>
    </lineage>
</organism>
<dbReference type="Proteomes" id="UP000199705">
    <property type="component" value="Unassembled WGS sequence"/>
</dbReference>
<reference evidence="3" key="1">
    <citation type="submission" date="2016-10" db="EMBL/GenBank/DDBJ databases">
        <authorList>
            <person name="Varghese N."/>
            <person name="Submissions S."/>
        </authorList>
    </citation>
    <scope>NUCLEOTIDE SEQUENCE [LARGE SCALE GENOMIC DNA]</scope>
    <source>
        <strain evidence="3">Gh-67</strain>
    </source>
</reference>
<feature type="region of interest" description="Disordered" evidence="1">
    <location>
        <begin position="244"/>
        <end position="264"/>
    </location>
</feature>
<proteinExistence type="predicted"/>
<evidence type="ECO:0000256" key="1">
    <source>
        <dbReference type="SAM" id="MobiDB-lite"/>
    </source>
</evidence>
<dbReference type="RefSeq" id="WP_091176439.1">
    <property type="nucleotide sequence ID" value="NZ_FNCG01000034.1"/>
</dbReference>
<feature type="compositionally biased region" description="Basic and acidic residues" evidence="1">
    <location>
        <begin position="244"/>
        <end position="254"/>
    </location>
</feature>
<evidence type="ECO:0000313" key="3">
    <source>
        <dbReference type="Proteomes" id="UP000199705"/>
    </source>
</evidence>
<dbReference type="AlphaFoldDB" id="A0A1G8NKI2"/>
<dbReference type="EMBL" id="FNCG01000034">
    <property type="protein sequence ID" value="SDI80791.1"/>
    <property type="molecule type" value="Genomic_DNA"/>
</dbReference>
<gene>
    <name evidence="2" type="ORF">SAMN05192573_13413</name>
</gene>
<accession>A0A1G8NKI2</accession>
<keyword evidence="3" id="KW-1185">Reference proteome</keyword>
<evidence type="ECO:0000313" key="2">
    <source>
        <dbReference type="EMBL" id="SDI80791.1"/>
    </source>
</evidence>
<name>A0A1G8NKI2_9SPHI</name>
<sequence>MSKFREPVIYSFGRTSFVVDIDKQVLRQTDKPENEISFIRDLTDFGDHYLLAWNENTKQATTDTEEAAAYIIPQLVQLDPQGMSEKYSIPVEKLQSMSDFEVIVDQAALAGRKQNILPQIDIAGEQFVVDLRMHELRHAQHFFPVISLKSFELTNDGWNYEAFYEPLIKQVVEIDPKLLEFPPGVIKIRLPNEIGLDPVGAAQIYGMDERELLRRYPIQKELKAEVIPLTETDIPRLIRQNKEQLQRDHQENMQKARPRNRHRF</sequence>